<keyword evidence="2" id="KW-0560">Oxidoreductase</keyword>
<organism evidence="4 7">
    <name type="scientific">Pseudomonas delhiensis</name>
    <dbReference type="NCBI Taxonomy" id="366289"/>
    <lineage>
        <taxon>Bacteria</taxon>
        <taxon>Pseudomonadati</taxon>
        <taxon>Pseudomonadota</taxon>
        <taxon>Gammaproteobacteria</taxon>
        <taxon>Pseudomonadales</taxon>
        <taxon>Pseudomonadaceae</taxon>
        <taxon>Pseudomonas</taxon>
    </lineage>
</organism>
<dbReference type="GO" id="GO:0003955">
    <property type="term" value="F:NAD(P)H dehydrogenase (quinone) activity"/>
    <property type="evidence" value="ECO:0007669"/>
    <property type="project" value="TreeGrafter"/>
</dbReference>
<evidence type="ECO:0000259" key="3">
    <source>
        <dbReference type="Pfam" id="PF02525"/>
    </source>
</evidence>
<dbReference type="EMBL" id="FZPC01000030">
    <property type="protein sequence ID" value="SNT45639.1"/>
    <property type="molecule type" value="Genomic_DNA"/>
</dbReference>
<dbReference type="Pfam" id="PF02525">
    <property type="entry name" value="Flavodoxin_2"/>
    <property type="match status" value="1"/>
</dbReference>
<dbReference type="Gene3D" id="3.40.50.360">
    <property type="match status" value="1"/>
</dbReference>
<accession>A0A239MUV6</accession>
<protein>
    <submittedName>
        <fullName evidence="4">NAD(P)H dehydrogenase (Quinone)</fullName>
    </submittedName>
</protein>
<dbReference type="Proteomes" id="UP000198309">
    <property type="component" value="Unassembled WGS sequence"/>
</dbReference>
<keyword evidence="6" id="KW-1185">Reference proteome</keyword>
<sequence>MNVLIVHAHNEPQSFSTALYKLAEETLQGQGHEVQVSDLYAMHWNPVASAADFGARANPDYLVYALEQREGAKAHTLAADIQAELDKLLWADLVIFNFPIYWFSAPAILKGWFDRVLVSGICYGGKRFYDQGGLAGKKALVSVTLGGREHMFGEGAIHGPLEDMLRPILRGTLAYTGMAVLPPFVAWHVPYISNDARQDFLRQYQDRLQHLDRDPPLEFPRLEQFDERLYPLPR</sequence>
<dbReference type="GO" id="GO:0005829">
    <property type="term" value="C:cytosol"/>
    <property type="evidence" value="ECO:0007669"/>
    <property type="project" value="TreeGrafter"/>
</dbReference>
<dbReference type="PANTHER" id="PTHR10204:SF34">
    <property type="entry name" value="NAD(P)H DEHYDROGENASE [QUINONE] 1 ISOFORM 1"/>
    <property type="match status" value="1"/>
</dbReference>
<evidence type="ECO:0000313" key="4">
    <source>
        <dbReference type="EMBL" id="SDK21954.1"/>
    </source>
</evidence>
<comment type="similarity">
    <text evidence="1">Belongs to the NAD(P)H dehydrogenase (quinone) family.</text>
</comment>
<name>A0A239MUV6_9PSED</name>
<dbReference type="RefSeq" id="WP_089393917.1">
    <property type="nucleotide sequence ID" value="NZ_FNEC01000032.1"/>
</dbReference>
<reference evidence="4 7" key="1">
    <citation type="submission" date="2016-10" db="EMBL/GenBank/DDBJ databases">
        <authorList>
            <person name="de Groot N.N."/>
        </authorList>
    </citation>
    <scope>NUCLEOTIDE SEQUENCE [LARGE SCALE GENOMIC DNA]</scope>
    <source>
        <strain evidence="4 7">CCM 7361</strain>
    </source>
</reference>
<dbReference type="AlphaFoldDB" id="A0A239MUV6"/>
<reference evidence="5 6" key="2">
    <citation type="submission" date="2017-06" db="EMBL/GenBank/DDBJ databases">
        <authorList>
            <person name="Varghese N."/>
            <person name="Submissions S."/>
        </authorList>
    </citation>
    <scope>NUCLEOTIDE SEQUENCE [LARGE SCALE GENOMIC DNA]</scope>
    <source>
        <strain evidence="5 6">RLD-1</strain>
    </source>
</reference>
<dbReference type="InterPro" id="IPR029039">
    <property type="entry name" value="Flavoprotein-like_sf"/>
</dbReference>
<dbReference type="InterPro" id="IPR003680">
    <property type="entry name" value="Flavodoxin_fold"/>
</dbReference>
<dbReference type="EMBL" id="FNEC01000032">
    <property type="protein sequence ID" value="SDK21954.1"/>
    <property type="molecule type" value="Genomic_DNA"/>
</dbReference>
<gene>
    <name evidence="4" type="ORF">SAMN05216189_103217</name>
    <name evidence="5" type="ORF">SAMN06295949_13016</name>
</gene>
<evidence type="ECO:0000256" key="2">
    <source>
        <dbReference type="ARBA" id="ARBA00023002"/>
    </source>
</evidence>
<evidence type="ECO:0000313" key="5">
    <source>
        <dbReference type="EMBL" id="SNT45639.1"/>
    </source>
</evidence>
<evidence type="ECO:0000313" key="6">
    <source>
        <dbReference type="Proteomes" id="UP000198309"/>
    </source>
</evidence>
<evidence type="ECO:0000256" key="1">
    <source>
        <dbReference type="ARBA" id="ARBA00006252"/>
    </source>
</evidence>
<dbReference type="PANTHER" id="PTHR10204">
    <property type="entry name" value="NAD P H OXIDOREDUCTASE-RELATED"/>
    <property type="match status" value="1"/>
</dbReference>
<dbReference type="InterPro" id="IPR051545">
    <property type="entry name" value="NAD(P)H_dehydrogenase_qn"/>
</dbReference>
<feature type="domain" description="Flavodoxin-like fold" evidence="3">
    <location>
        <begin position="1"/>
        <end position="208"/>
    </location>
</feature>
<dbReference type="Proteomes" id="UP000199693">
    <property type="component" value="Unassembled WGS sequence"/>
</dbReference>
<proteinExistence type="inferred from homology"/>
<dbReference type="SUPFAM" id="SSF52218">
    <property type="entry name" value="Flavoproteins"/>
    <property type="match status" value="1"/>
</dbReference>
<evidence type="ECO:0000313" key="7">
    <source>
        <dbReference type="Proteomes" id="UP000199693"/>
    </source>
</evidence>